<evidence type="ECO:0000256" key="8">
    <source>
        <dbReference type="PROSITE-ProRule" id="PRU01026"/>
    </source>
</evidence>
<evidence type="ECO:0000256" key="1">
    <source>
        <dbReference type="ARBA" id="ARBA00022490"/>
    </source>
</evidence>
<dbReference type="InterPro" id="IPR001737">
    <property type="entry name" value="KsgA/Erm"/>
</dbReference>
<sequence>MKLFDLRELLKQYAIKPNRRRGQNFLIDKNILHKIVDAAELKKTDNVLEIGPGPGILTFELAPRAAKVLAIEADKRLFALLGDRLTAGGVSTVQLVNADALRIEPAELNPEFSAGNYKIVANLPYGITGRFLKKYLDPLIAPKEMTLMVQREVAERITAKPGEMSLLAVAVQFYAEPKICFPVSRTCFSPSPNVDSAVIRLTNIGHRFSNVNQTAFWPIVKSGFAAKRKQLKNNLRTFGVEKVAKALAAFWLKENARAEELSVEDWVKLTEEIRN</sequence>
<organism evidence="10 11">
    <name type="scientific">Candidatus Falkowbacteria bacterium RIFOXYC2_FULL_48_21</name>
    <dbReference type="NCBI Taxonomy" id="1798005"/>
    <lineage>
        <taxon>Bacteria</taxon>
        <taxon>Candidatus Falkowiibacteriota</taxon>
    </lineage>
</organism>
<dbReference type="PANTHER" id="PTHR11727">
    <property type="entry name" value="DIMETHYLADENOSINE TRANSFERASE"/>
    <property type="match status" value="1"/>
</dbReference>
<dbReference type="InterPro" id="IPR020596">
    <property type="entry name" value="rRNA_Ade_Mease_Trfase_CS"/>
</dbReference>
<comment type="similarity">
    <text evidence="7">Belongs to the class I-like SAM-binding methyltransferase superfamily. rRNA adenine N(6)-methyltransferase family. RsmA subfamily.</text>
</comment>
<dbReference type="InterPro" id="IPR023165">
    <property type="entry name" value="rRNA_Ade_diMease-like_C"/>
</dbReference>
<dbReference type="InterPro" id="IPR020598">
    <property type="entry name" value="rRNA_Ade_methylase_Trfase_N"/>
</dbReference>
<dbReference type="CDD" id="cd02440">
    <property type="entry name" value="AdoMet_MTases"/>
    <property type="match status" value="1"/>
</dbReference>
<keyword evidence="3 7" id="KW-0489">Methyltransferase</keyword>
<comment type="catalytic activity">
    <reaction evidence="7">
        <text>adenosine(1518)/adenosine(1519) in 16S rRNA + 4 S-adenosyl-L-methionine = N(6)-dimethyladenosine(1518)/N(6)-dimethyladenosine(1519) in 16S rRNA + 4 S-adenosyl-L-homocysteine + 4 H(+)</text>
        <dbReference type="Rhea" id="RHEA:19609"/>
        <dbReference type="Rhea" id="RHEA-COMP:10232"/>
        <dbReference type="Rhea" id="RHEA-COMP:10233"/>
        <dbReference type="ChEBI" id="CHEBI:15378"/>
        <dbReference type="ChEBI" id="CHEBI:57856"/>
        <dbReference type="ChEBI" id="CHEBI:59789"/>
        <dbReference type="ChEBI" id="CHEBI:74411"/>
        <dbReference type="ChEBI" id="CHEBI:74493"/>
        <dbReference type="EC" id="2.1.1.182"/>
    </reaction>
</comment>
<keyword evidence="4 7" id="KW-0808">Transferase</keyword>
<protein>
    <recommendedName>
        <fullName evidence="7">Ribosomal RNA small subunit methyltransferase A</fullName>
        <ecNumber evidence="7">2.1.1.182</ecNumber>
    </recommendedName>
    <alternativeName>
        <fullName evidence="7">16S rRNA (adenine(1518)-N(6)/adenine(1519)-N(6))-dimethyltransferase</fullName>
    </alternativeName>
    <alternativeName>
        <fullName evidence="7">16S rRNA dimethyladenosine transferase</fullName>
    </alternativeName>
    <alternativeName>
        <fullName evidence="7">16S rRNA dimethylase</fullName>
    </alternativeName>
    <alternativeName>
        <fullName evidence="7">S-adenosylmethionine-6-N', N'-adenosyl(rRNA) dimethyltransferase</fullName>
    </alternativeName>
</protein>
<dbReference type="InterPro" id="IPR011530">
    <property type="entry name" value="rRNA_adenine_dimethylase"/>
</dbReference>
<proteinExistence type="inferred from homology"/>
<dbReference type="Gene3D" id="3.40.50.150">
    <property type="entry name" value="Vaccinia Virus protein VP39"/>
    <property type="match status" value="1"/>
</dbReference>
<dbReference type="Gene3D" id="1.10.8.100">
    <property type="entry name" value="Ribosomal RNA adenine dimethylase-like, domain 2"/>
    <property type="match status" value="1"/>
</dbReference>
<keyword evidence="5 7" id="KW-0949">S-adenosyl-L-methionine</keyword>
<evidence type="ECO:0000256" key="7">
    <source>
        <dbReference type="HAMAP-Rule" id="MF_00607"/>
    </source>
</evidence>
<dbReference type="HAMAP" id="MF_00607">
    <property type="entry name" value="16SrRNA_methyltr_A"/>
    <property type="match status" value="1"/>
</dbReference>
<evidence type="ECO:0000259" key="9">
    <source>
        <dbReference type="SMART" id="SM00650"/>
    </source>
</evidence>
<dbReference type="AlphaFoldDB" id="A0A1F5TFG2"/>
<dbReference type="GO" id="GO:0052908">
    <property type="term" value="F:16S rRNA (adenine(1518)-N(6)/adenine(1519)-N(6))-dimethyltransferase activity"/>
    <property type="evidence" value="ECO:0007669"/>
    <property type="project" value="UniProtKB-EC"/>
</dbReference>
<dbReference type="FunFam" id="3.40.50.150:FF:000023">
    <property type="entry name" value="Ribosomal RNA small subunit methyltransferase A"/>
    <property type="match status" value="1"/>
</dbReference>
<feature type="binding site" evidence="7 8">
    <location>
        <position position="99"/>
    </location>
    <ligand>
        <name>S-adenosyl-L-methionine</name>
        <dbReference type="ChEBI" id="CHEBI:59789"/>
    </ligand>
</feature>
<feature type="binding site" evidence="7 8">
    <location>
        <position position="26"/>
    </location>
    <ligand>
        <name>S-adenosyl-L-methionine</name>
        <dbReference type="ChEBI" id="CHEBI:59789"/>
    </ligand>
</feature>
<reference evidence="10 11" key="1">
    <citation type="journal article" date="2016" name="Nat. Commun.">
        <title>Thousands of microbial genomes shed light on interconnected biogeochemical processes in an aquifer system.</title>
        <authorList>
            <person name="Anantharaman K."/>
            <person name="Brown C.T."/>
            <person name="Hug L.A."/>
            <person name="Sharon I."/>
            <person name="Castelle C.J."/>
            <person name="Probst A.J."/>
            <person name="Thomas B.C."/>
            <person name="Singh A."/>
            <person name="Wilkins M.J."/>
            <person name="Karaoz U."/>
            <person name="Brodie E.L."/>
            <person name="Williams K.H."/>
            <person name="Hubbard S.S."/>
            <person name="Banfield J.F."/>
        </authorList>
    </citation>
    <scope>NUCLEOTIDE SEQUENCE [LARGE SCALE GENOMIC DNA]</scope>
</reference>
<keyword evidence="6 7" id="KW-0694">RNA-binding</keyword>
<dbReference type="Pfam" id="PF00398">
    <property type="entry name" value="RrnaAD"/>
    <property type="match status" value="1"/>
</dbReference>
<dbReference type="InterPro" id="IPR029063">
    <property type="entry name" value="SAM-dependent_MTases_sf"/>
</dbReference>
<dbReference type="GO" id="GO:0003723">
    <property type="term" value="F:RNA binding"/>
    <property type="evidence" value="ECO:0007669"/>
    <property type="project" value="UniProtKB-UniRule"/>
</dbReference>
<comment type="subcellular location">
    <subcellularLocation>
        <location evidence="7">Cytoplasm</location>
    </subcellularLocation>
</comment>
<evidence type="ECO:0000256" key="2">
    <source>
        <dbReference type="ARBA" id="ARBA00022552"/>
    </source>
</evidence>
<dbReference type="PROSITE" id="PS01131">
    <property type="entry name" value="RRNA_A_DIMETH"/>
    <property type="match status" value="1"/>
</dbReference>
<name>A0A1F5TFG2_9BACT</name>
<comment type="caution">
    <text evidence="10">The sequence shown here is derived from an EMBL/GenBank/DDBJ whole genome shotgun (WGS) entry which is preliminary data.</text>
</comment>
<evidence type="ECO:0000256" key="4">
    <source>
        <dbReference type="ARBA" id="ARBA00022679"/>
    </source>
</evidence>
<dbReference type="PANTHER" id="PTHR11727:SF7">
    <property type="entry name" value="DIMETHYLADENOSINE TRANSFERASE-RELATED"/>
    <property type="match status" value="1"/>
</dbReference>
<keyword evidence="1 7" id="KW-0963">Cytoplasm</keyword>
<evidence type="ECO:0000313" key="10">
    <source>
        <dbReference type="EMBL" id="OGF37649.1"/>
    </source>
</evidence>
<evidence type="ECO:0000256" key="6">
    <source>
        <dbReference type="ARBA" id="ARBA00022884"/>
    </source>
</evidence>
<feature type="domain" description="Ribosomal RNA adenine methylase transferase N-terminal" evidence="9">
    <location>
        <begin position="31"/>
        <end position="205"/>
    </location>
</feature>
<dbReference type="NCBIfam" id="TIGR00755">
    <property type="entry name" value="ksgA"/>
    <property type="match status" value="1"/>
</dbReference>
<keyword evidence="2 7" id="KW-0698">rRNA processing</keyword>
<dbReference type="EMBL" id="MFGM01000018">
    <property type="protein sequence ID" value="OGF37649.1"/>
    <property type="molecule type" value="Genomic_DNA"/>
</dbReference>
<dbReference type="GO" id="GO:0005829">
    <property type="term" value="C:cytosol"/>
    <property type="evidence" value="ECO:0007669"/>
    <property type="project" value="TreeGrafter"/>
</dbReference>
<evidence type="ECO:0000256" key="3">
    <source>
        <dbReference type="ARBA" id="ARBA00022603"/>
    </source>
</evidence>
<dbReference type="PROSITE" id="PS51689">
    <property type="entry name" value="SAM_RNA_A_N6_MT"/>
    <property type="match status" value="1"/>
</dbReference>
<feature type="binding site" evidence="7 8">
    <location>
        <position position="51"/>
    </location>
    <ligand>
        <name>S-adenosyl-L-methionine</name>
        <dbReference type="ChEBI" id="CHEBI:59789"/>
    </ligand>
</feature>
<gene>
    <name evidence="7" type="primary">rsmA</name>
    <name evidence="7" type="synonym">ksgA</name>
    <name evidence="10" type="ORF">A2482_02165</name>
</gene>
<evidence type="ECO:0000313" key="11">
    <source>
        <dbReference type="Proteomes" id="UP000178656"/>
    </source>
</evidence>
<dbReference type="SUPFAM" id="SSF53335">
    <property type="entry name" value="S-adenosyl-L-methionine-dependent methyltransferases"/>
    <property type="match status" value="1"/>
</dbReference>
<dbReference type="Proteomes" id="UP000178656">
    <property type="component" value="Unassembled WGS sequence"/>
</dbReference>
<feature type="binding site" evidence="7 8">
    <location>
        <position position="72"/>
    </location>
    <ligand>
        <name>S-adenosyl-L-methionine</name>
        <dbReference type="ChEBI" id="CHEBI:59789"/>
    </ligand>
</feature>
<feature type="binding site" evidence="7 8">
    <location>
        <position position="24"/>
    </location>
    <ligand>
        <name>S-adenosyl-L-methionine</name>
        <dbReference type="ChEBI" id="CHEBI:59789"/>
    </ligand>
</feature>
<comment type="function">
    <text evidence="7">Specifically dimethylates two adjacent adenosines (A1518 and A1519) in the loop of a conserved hairpin near the 3'-end of 16S rRNA in the 30S particle. May play a critical role in biogenesis of 30S subunits.</text>
</comment>
<accession>A0A1F5TFG2</accession>
<dbReference type="EC" id="2.1.1.182" evidence="7"/>
<evidence type="ECO:0000256" key="5">
    <source>
        <dbReference type="ARBA" id="ARBA00022691"/>
    </source>
</evidence>
<dbReference type="SMART" id="SM00650">
    <property type="entry name" value="rADc"/>
    <property type="match status" value="1"/>
</dbReference>
<feature type="binding site" evidence="7 8">
    <location>
        <position position="122"/>
    </location>
    <ligand>
        <name>S-adenosyl-L-methionine</name>
        <dbReference type="ChEBI" id="CHEBI:59789"/>
    </ligand>
</feature>